<dbReference type="Proteomes" id="UP000607397">
    <property type="component" value="Unassembled WGS sequence"/>
</dbReference>
<reference evidence="1" key="1">
    <citation type="submission" date="2019-12" db="EMBL/GenBank/DDBJ databases">
        <title>High-Quality draft genome sequences of three cyanobacteria isolated from the limestone walls of the Old Cathedral of Coimbra.</title>
        <authorList>
            <person name="Tiago I."/>
            <person name="Soares F."/>
            <person name="Portugal A."/>
        </authorList>
    </citation>
    <scope>NUCLEOTIDE SEQUENCE [LARGE SCALE GENOMIC DNA]</scope>
    <source>
        <strain evidence="1">C</strain>
    </source>
</reference>
<dbReference type="AlphaFoldDB" id="A0A8K2A8Q6"/>
<accession>A0A8K2A8Q6</accession>
<evidence type="ECO:0000313" key="2">
    <source>
        <dbReference type="Proteomes" id="UP000607397"/>
    </source>
</evidence>
<keyword evidence="2" id="KW-1185">Reference proteome</keyword>
<dbReference type="EMBL" id="WVIC01000047">
    <property type="protein sequence ID" value="NCJ08316.1"/>
    <property type="molecule type" value="Genomic_DNA"/>
</dbReference>
<dbReference type="RefSeq" id="WP_238718521.1">
    <property type="nucleotide sequence ID" value="NZ_WVIC01000047.1"/>
</dbReference>
<name>A0A8K2A8Q6_9CYAN</name>
<evidence type="ECO:0000313" key="1">
    <source>
        <dbReference type="EMBL" id="NCJ08316.1"/>
    </source>
</evidence>
<organism evidence="1 2">
    <name type="scientific">Petrachloros mirabilis ULC683</name>
    <dbReference type="NCBI Taxonomy" id="2781853"/>
    <lineage>
        <taxon>Bacteria</taxon>
        <taxon>Bacillati</taxon>
        <taxon>Cyanobacteriota</taxon>
        <taxon>Cyanophyceae</taxon>
        <taxon>Synechococcales</taxon>
        <taxon>Petrachlorosaceae</taxon>
        <taxon>Petrachloros</taxon>
        <taxon>Petrachloros mirabilis</taxon>
    </lineage>
</organism>
<protein>
    <submittedName>
        <fullName evidence="1">Uncharacterized protein</fullName>
    </submittedName>
</protein>
<comment type="caution">
    <text evidence="1">The sequence shown here is derived from an EMBL/GenBank/DDBJ whole genome shotgun (WGS) entry which is preliminary data.</text>
</comment>
<gene>
    <name evidence="1" type="ORF">GS597_17750</name>
</gene>
<proteinExistence type="predicted"/>
<sequence>MITLELITTTVEMPDHPTDLLAQIQQALRQHGEPLRWAVTGITDHQAQIEAVVLQASDGLG</sequence>